<dbReference type="InterPro" id="IPR004330">
    <property type="entry name" value="FAR1_DNA_bnd_dom"/>
</dbReference>
<dbReference type="InterPro" id="IPR031052">
    <property type="entry name" value="FHY3/FAR1"/>
</dbReference>
<feature type="compositionally biased region" description="Polar residues" evidence="7">
    <location>
        <begin position="9"/>
        <end position="21"/>
    </location>
</feature>
<dbReference type="Pfam" id="PF03101">
    <property type="entry name" value="FAR1"/>
    <property type="match status" value="1"/>
</dbReference>
<evidence type="ECO:0000256" key="6">
    <source>
        <dbReference type="RuleBase" id="RU367018"/>
    </source>
</evidence>
<dbReference type="OrthoDB" id="737874at2759"/>
<evidence type="ECO:0000313" key="9">
    <source>
        <dbReference type="EMBL" id="KAG0481917.1"/>
    </source>
</evidence>
<dbReference type="GO" id="GO:0008270">
    <property type="term" value="F:zinc ion binding"/>
    <property type="evidence" value="ECO:0007669"/>
    <property type="project" value="UniProtKB-UniRule"/>
</dbReference>
<keyword evidence="4 6" id="KW-0862">Zinc</keyword>
<dbReference type="PROSITE" id="PS50966">
    <property type="entry name" value="ZF_SWIM"/>
    <property type="match status" value="1"/>
</dbReference>
<name>A0A835R9N2_VANPL</name>
<keyword evidence="3 5" id="KW-0863">Zinc-finger</keyword>
<proteinExistence type="inferred from homology"/>
<gene>
    <name evidence="9" type="ORF">HPP92_010001</name>
</gene>
<sequence>MSVPEKQDSPSTSVEGDSSNFICREEEDHEPKVGMVFESYDEVFRFYKEYGHIKGFGVVVKRSWFRKGKCRRADLCCWKGGTRSTGQQTSVAKPTTKTNCPAKITARIWKDGLLFITDVVLEHNHLLSPSKARYIRCNRKLPVAGEKRSEWNEESGTCLRDRDGSFAVENFVHEKTVFLPKYDSDRKGILKLRDGDSILVCNYLLQKKRKDPNFFYLLDWDEEGYLRNVFWADAKSRMAYDCFGDVVTFDTTYLAKKYDTPFAPFFGVNNHGQSILFGCALLASETSENYVWFFEAWLSCMSGRFPKAIITDQCIAIQYAVSQVFPKSCHRFCLWQLMKKIPEKLGHLEQYKSIKKALRKLVYDTLKPSDFEDGWKGLIEEFGLERHKWLQELYDSRSSWAPVFIKSMFWAGMSSTHHNAYNSSFFDGYVHPKTPLQEFLIRYEMALQDNYEKEAFADFESINGSCGFLTCFPMEEKLSKLYTLNMFKKFQDELRAISNCNISILKIDGTVTFFKIRECEFLPDGKGIAGFKDFEVSYNACGPDVECVCQGFNFEGIVCRHALSVLKFCQEYNLPPRYILDRWHKDFKRLHALSGSRNNVVAANELERYDFLTKRSLQVIELAASSDSNFHLVMKLLDKIERNSLSL</sequence>
<dbReference type="InterPro" id="IPR007527">
    <property type="entry name" value="Znf_SWIM"/>
</dbReference>
<keyword evidence="2 6" id="KW-0479">Metal-binding</keyword>
<organism evidence="9 10">
    <name type="scientific">Vanilla planifolia</name>
    <name type="common">Vanilla</name>
    <dbReference type="NCBI Taxonomy" id="51239"/>
    <lineage>
        <taxon>Eukaryota</taxon>
        <taxon>Viridiplantae</taxon>
        <taxon>Streptophyta</taxon>
        <taxon>Embryophyta</taxon>
        <taxon>Tracheophyta</taxon>
        <taxon>Spermatophyta</taxon>
        <taxon>Magnoliopsida</taxon>
        <taxon>Liliopsida</taxon>
        <taxon>Asparagales</taxon>
        <taxon>Orchidaceae</taxon>
        <taxon>Vanilloideae</taxon>
        <taxon>Vanilleae</taxon>
        <taxon>Vanilla</taxon>
    </lineage>
</organism>
<evidence type="ECO:0000256" key="2">
    <source>
        <dbReference type="ARBA" id="ARBA00022723"/>
    </source>
</evidence>
<evidence type="ECO:0000259" key="8">
    <source>
        <dbReference type="PROSITE" id="PS50966"/>
    </source>
</evidence>
<feature type="domain" description="SWIM-type" evidence="8">
    <location>
        <begin position="534"/>
        <end position="570"/>
    </location>
</feature>
<accession>A0A835R9N2</accession>
<evidence type="ECO:0000256" key="3">
    <source>
        <dbReference type="ARBA" id="ARBA00022771"/>
    </source>
</evidence>
<comment type="similarity">
    <text evidence="1 6">Belongs to the FHY3/FAR1 family.</text>
</comment>
<dbReference type="PANTHER" id="PTHR31669:SF297">
    <property type="entry name" value="PROTEIN FAR1-RELATED SEQUENCE"/>
    <property type="match status" value="1"/>
</dbReference>
<comment type="subcellular location">
    <subcellularLocation>
        <location evidence="6">Nucleus</location>
    </subcellularLocation>
</comment>
<comment type="caution">
    <text evidence="9">The sequence shown here is derived from an EMBL/GenBank/DDBJ whole genome shotgun (WGS) entry which is preliminary data.</text>
</comment>
<keyword evidence="6" id="KW-0539">Nucleus</keyword>
<dbReference type="GO" id="GO:0006355">
    <property type="term" value="P:regulation of DNA-templated transcription"/>
    <property type="evidence" value="ECO:0007669"/>
    <property type="project" value="UniProtKB-UniRule"/>
</dbReference>
<dbReference type="Pfam" id="PF10551">
    <property type="entry name" value="MULE"/>
    <property type="match status" value="1"/>
</dbReference>
<evidence type="ECO:0000256" key="5">
    <source>
        <dbReference type="PROSITE-ProRule" id="PRU00325"/>
    </source>
</evidence>
<protein>
    <recommendedName>
        <fullName evidence="6">Protein FAR1-RELATED SEQUENCE</fullName>
    </recommendedName>
</protein>
<dbReference type="GO" id="GO:0005634">
    <property type="term" value="C:nucleus"/>
    <property type="evidence" value="ECO:0007669"/>
    <property type="project" value="UniProtKB-SubCell"/>
</dbReference>
<reference evidence="9 10" key="1">
    <citation type="journal article" date="2020" name="Nat. Food">
        <title>A phased Vanilla planifolia genome enables genetic improvement of flavour and production.</title>
        <authorList>
            <person name="Hasing T."/>
            <person name="Tang H."/>
            <person name="Brym M."/>
            <person name="Khazi F."/>
            <person name="Huang T."/>
            <person name="Chambers A.H."/>
        </authorList>
    </citation>
    <scope>NUCLEOTIDE SEQUENCE [LARGE SCALE GENOMIC DNA]</scope>
    <source>
        <tissue evidence="9">Leaf</tissue>
    </source>
</reference>
<dbReference type="AlphaFoldDB" id="A0A835R9N2"/>
<dbReference type="InterPro" id="IPR018289">
    <property type="entry name" value="MULE_transposase_dom"/>
</dbReference>
<evidence type="ECO:0000256" key="1">
    <source>
        <dbReference type="ARBA" id="ARBA00005889"/>
    </source>
</evidence>
<dbReference type="InterPro" id="IPR006564">
    <property type="entry name" value="Znf_PMZ"/>
</dbReference>
<dbReference type="EMBL" id="JADCNM010000005">
    <property type="protein sequence ID" value="KAG0481917.1"/>
    <property type="molecule type" value="Genomic_DNA"/>
</dbReference>
<dbReference type="Proteomes" id="UP000639772">
    <property type="component" value="Unassembled WGS sequence"/>
</dbReference>
<evidence type="ECO:0000256" key="4">
    <source>
        <dbReference type="ARBA" id="ARBA00022833"/>
    </source>
</evidence>
<evidence type="ECO:0000256" key="7">
    <source>
        <dbReference type="SAM" id="MobiDB-lite"/>
    </source>
</evidence>
<feature type="region of interest" description="Disordered" evidence="7">
    <location>
        <begin position="1"/>
        <end position="21"/>
    </location>
</feature>
<evidence type="ECO:0000313" key="10">
    <source>
        <dbReference type="Proteomes" id="UP000639772"/>
    </source>
</evidence>
<dbReference type="PANTHER" id="PTHR31669">
    <property type="entry name" value="PROTEIN FAR1-RELATED SEQUENCE 10-RELATED"/>
    <property type="match status" value="1"/>
</dbReference>
<dbReference type="SMART" id="SM00575">
    <property type="entry name" value="ZnF_PMZ"/>
    <property type="match status" value="1"/>
</dbReference>
<comment type="function">
    <text evidence="6">Putative transcription activator involved in regulating light control of development.</text>
</comment>